<sequence>MSNVIDENLCFFYISSKLHGVDPLVPKLLNQMVLNLTIILSSHSVLRIKGSEILKDLLPSEKLDIDEMEIYKTALH</sequence>
<dbReference type="AlphaFoldDB" id="A0A0K2VB99"/>
<name>A0A0K2VB99_LEPSM</name>
<proteinExistence type="predicted"/>
<evidence type="ECO:0000313" key="1">
    <source>
        <dbReference type="EMBL" id="CDW47206.1"/>
    </source>
</evidence>
<reference evidence="1" key="1">
    <citation type="submission" date="2014-05" db="EMBL/GenBank/DDBJ databases">
        <authorList>
            <person name="Chronopoulou M."/>
        </authorList>
    </citation>
    <scope>NUCLEOTIDE SEQUENCE</scope>
    <source>
        <tissue evidence="1">Whole organism</tissue>
    </source>
</reference>
<protein>
    <submittedName>
        <fullName evidence="1">Uncharacterized protein</fullName>
    </submittedName>
</protein>
<dbReference type="EMBL" id="HACA01029845">
    <property type="protein sequence ID" value="CDW47206.1"/>
    <property type="molecule type" value="Transcribed_RNA"/>
</dbReference>
<organism evidence="1">
    <name type="scientific">Lepeophtheirus salmonis</name>
    <name type="common">Salmon louse</name>
    <name type="synonym">Caligus salmonis</name>
    <dbReference type="NCBI Taxonomy" id="72036"/>
    <lineage>
        <taxon>Eukaryota</taxon>
        <taxon>Metazoa</taxon>
        <taxon>Ecdysozoa</taxon>
        <taxon>Arthropoda</taxon>
        <taxon>Crustacea</taxon>
        <taxon>Multicrustacea</taxon>
        <taxon>Hexanauplia</taxon>
        <taxon>Copepoda</taxon>
        <taxon>Siphonostomatoida</taxon>
        <taxon>Caligidae</taxon>
        <taxon>Lepeophtheirus</taxon>
    </lineage>
</organism>
<accession>A0A0K2VB99</accession>